<evidence type="ECO:0000313" key="2">
    <source>
        <dbReference type="EMBL" id="CAL1402521.1"/>
    </source>
</evidence>
<evidence type="ECO:0000256" key="1">
    <source>
        <dbReference type="SAM" id="MobiDB-lite"/>
    </source>
</evidence>
<dbReference type="AlphaFoldDB" id="A0AAV2FW24"/>
<evidence type="ECO:0000313" key="3">
    <source>
        <dbReference type="Proteomes" id="UP001497516"/>
    </source>
</evidence>
<proteinExistence type="predicted"/>
<protein>
    <submittedName>
        <fullName evidence="2">Uncharacterized protein</fullName>
    </submittedName>
</protein>
<name>A0AAV2FW24_9ROSI</name>
<dbReference type="EMBL" id="OZ034820">
    <property type="protein sequence ID" value="CAL1402521.1"/>
    <property type="molecule type" value="Genomic_DNA"/>
</dbReference>
<gene>
    <name evidence="2" type="ORF">LTRI10_LOCUS42513</name>
</gene>
<organism evidence="2 3">
    <name type="scientific">Linum trigynum</name>
    <dbReference type="NCBI Taxonomy" id="586398"/>
    <lineage>
        <taxon>Eukaryota</taxon>
        <taxon>Viridiplantae</taxon>
        <taxon>Streptophyta</taxon>
        <taxon>Embryophyta</taxon>
        <taxon>Tracheophyta</taxon>
        <taxon>Spermatophyta</taxon>
        <taxon>Magnoliopsida</taxon>
        <taxon>eudicotyledons</taxon>
        <taxon>Gunneridae</taxon>
        <taxon>Pentapetalae</taxon>
        <taxon>rosids</taxon>
        <taxon>fabids</taxon>
        <taxon>Malpighiales</taxon>
        <taxon>Linaceae</taxon>
        <taxon>Linum</taxon>
    </lineage>
</organism>
<accession>A0AAV2FW24</accession>
<reference evidence="2 3" key="1">
    <citation type="submission" date="2024-04" db="EMBL/GenBank/DDBJ databases">
        <authorList>
            <person name="Fracassetti M."/>
        </authorList>
    </citation>
    <scope>NUCLEOTIDE SEQUENCE [LARGE SCALE GENOMIC DNA]</scope>
</reference>
<feature type="compositionally biased region" description="Basic and acidic residues" evidence="1">
    <location>
        <begin position="44"/>
        <end position="54"/>
    </location>
</feature>
<feature type="region of interest" description="Disordered" evidence="1">
    <location>
        <begin position="40"/>
        <end position="60"/>
    </location>
</feature>
<sequence>MSLSSFSLTEIFSEPHNGSFSVPNVGTVPAQTEIAIKKLQQPSKECKDQQEVGRHNPSPTQEILTEIGQGMGRFGNDIKRSGIWKPPDVWIDIF</sequence>
<keyword evidence="3" id="KW-1185">Reference proteome</keyword>
<dbReference type="Proteomes" id="UP001497516">
    <property type="component" value="Chromosome 7"/>
</dbReference>